<evidence type="ECO:0000313" key="2">
    <source>
        <dbReference type="EMBL" id="ADM12599.1"/>
    </source>
</evidence>
<protein>
    <submittedName>
        <fullName evidence="2">Uncharacterized protein</fullName>
    </submittedName>
</protein>
<dbReference type="RefSeq" id="XP_003073959.1">
    <property type="nucleotide sequence ID" value="XM_003073913.1"/>
</dbReference>
<sequence>MRLFAEDNGKKPFPPCENTRDVSLGSPDTSQQLGKYIVNGLEMLSLSDIKVVVDEKKTSLDSVSSESPDTLSGFGSLSGESNEDCVYLPSIYKTYVKVSEKIDRLIKGEYFSKEFVKCILREVCRGNLEGARSIICQELQERDPFFSPDTYLVESGGWNSVGELSRRTHELMEDLKEIEEISHKLHRIFFEMRSRSFEAELGYAKATGEFVKQLDKCSREMEGMRKINGLVSKDITEAAEDFGVDVDIRDDDLHGVQKALRSVFKEMRRRIKNMESSGLEVQQKEKEHEKVLRDYLELKKGMDGIKAENSNFSEAVAKLSSKNSKIRRDYDTLRETLKRTLESSKRKSITIDRQKKIIDILQSRVGDGYVLPVNELQSKIDEIKRRADAEPDSDKKRRLEDEITDYERRMSDFISLMNRVSK</sequence>
<proteinExistence type="predicted"/>
<feature type="region of interest" description="Disordered" evidence="1">
    <location>
        <begin position="1"/>
        <end position="26"/>
    </location>
</feature>
<gene>
    <name evidence="2" type="ORF">Eint_110990</name>
</gene>
<dbReference type="HOGENOM" id="CLU_644099_0_0_1"/>
<dbReference type="KEGG" id="ein:Eint_110990"/>
<keyword evidence="3" id="KW-1185">Reference proteome</keyword>
<dbReference type="EMBL" id="CP001952">
    <property type="protein sequence ID" value="ADM12599.1"/>
    <property type="molecule type" value="Genomic_DNA"/>
</dbReference>
<dbReference type="GeneID" id="9699667"/>
<reference evidence="2 3" key="1">
    <citation type="journal article" date="2010" name="Nat. Commun.">
        <title>The complete sequence of the smallest known nuclear genome from the microsporidian Encephalitozoon intestinalis.</title>
        <authorList>
            <person name="Corradi N."/>
            <person name="Pombert J.-F."/>
            <person name="Farinelli L."/>
            <person name="Didier E.S."/>
            <person name="Keeling P.J."/>
        </authorList>
    </citation>
    <scope>NUCLEOTIDE SEQUENCE [LARGE SCALE GENOMIC DNA]</scope>
    <source>
        <strain evidence="2 3">ATCC 50506</strain>
    </source>
</reference>
<reference evidence="2 3" key="2">
    <citation type="journal article" date="2012" name="Proc. Natl. Acad. Sci. U.S.A.">
        <title>Gain and loss of multiple functionally related, horizontally transferred genes in the reduced genomes of two microsporidian parasites.</title>
        <authorList>
            <person name="Pombert J.-F."/>
            <person name="Selman M."/>
            <person name="Burki F."/>
            <person name="Bardell F.T."/>
            <person name="Farinelli L."/>
            <person name="Solter L.F."/>
            <person name="Whitman D.W."/>
            <person name="Weiss L.M."/>
            <person name="Corradi N."/>
            <person name="Keeling P.J."/>
        </authorList>
    </citation>
    <scope>NUCLEOTIDE SEQUENCE [LARGE SCALE GENOMIC DNA]</scope>
    <source>
        <strain evidence="2 3">ATCC 50506</strain>
    </source>
</reference>
<evidence type="ECO:0000313" key="3">
    <source>
        <dbReference type="Proteomes" id="UP000002313"/>
    </source>
</evidence>
<dbReference type="AlphaFoldDB" id="E0S9X7"/>
<feature type="compositionally biased region" description="Basic and acidic residues" evidence="1">
    <location>
        <begin position="1"/>
        <end position="10"/>
    </location>
</feature>
<dbReference type="Proteomes" id="UP000002313">
    <property type="component" value="Chromosome XI"/>
</dbReference>
<dbReference type="OrthoDB" id="2196354at2759"/>
<accession>E0S9X7</accession>
<name>E0S9X7_ENCIT</name>
<dbReference type="VEuPathDB" id="MicrosporidiaDB:Eint_110990"/>
<evidence type="ECO:0000256" key="1">
    <source>
        <dbReference type="SAM" id="MobiDB-lite"/>
    </source>
</evidence>
<organism evidence="2 3">
    <name type="scientific">Encephalitozoon intestinalis (strain ATCC 50506)</name>
    <name type="common">Microsporidian parasite</name>
    <name type="synonym">Septata intestinalis</name>
    <dbReference type="NCBI Taxonomy" id="876142"/>
    <lineage>
        <taxon>Eukaryota</taxon>
        <taxon>Fungi</taxon>
        <taxon>Fungi incertae sedis</taxon>
        <taxon>Microsporidia</taxon>
        <taxon>Unikaryonidae</taxon>
        <taxon>Encephalitozoon</taxon>
    </lineage>
</organism>